<evidence type="ECO:0000313" key="2">
    <source>
        <dbReference type="EMBL" id="TQM91273.1"/>
    </source>
</evidence>
<organism evidence="2 3">
    <name type="scientific">Ornithinimicrobium humiphilum</name>
    <dbReference type="NCBI Taxonomy" id="125288"/>
    <lineage>
        <taxon>Bacteria</taxon>
        <taxon>Bacillati</taxon>
        <taxon>Actinomycetota</taxon>
        <taxon>Actinomycetes</taxon>
        <taxon>Micrococcales</taxon>
        <taxon>Ornithinimicrobiaceae</taxon>
        <taxon>Ornithinimicrobium</taxon>
    </lineage>
</organism>
<dbReference type="AlphaFoldDB" id="A0A543K8B1"/>
<reference evidence="2 3" key="1">
    <citation type="submission" date="2019-06" db="EMBL/GenBank/DDBJ databases">
        <title>Sequencing the genomes of 1000 actinobacteria strains.</title>
        <authorList>
            <person name="Klenk H.-P."/>
        </authorList>
    </citation>
    <scope>NUCLEOTIDE SEQUENCE [LARGE SCALE GENOMIC DNA]</scope>
    <source>
        <strain evidence="2 3">DSM 12362</strain>
    </source>
</reference>
<evidence type="ECO:0000256" key="1">
    <source>
        <dbReference type="SAM" id="MobiDB-lite"/>
    </source>
</evidence>
<dbReference type="Proteomes" id="UP000315133">
    <property type="component" value="Unassembled WGS sequence"/>
</dbReference>
<dbReference type="EMBL" id="VFPU01000002">
    <property type="protein sequence ID" value="TQM91273.1"/>
    <property type="molecule type" value="Genomic_DNA"/>
</dbReference>
<name>A0A543K8B1_9MICO</name>
<proteinExistence type="predicted"/>
<sequence length="280" mass="28784">MALSARIQNAVIAGLAALALGMSAFAVWSVGRPHPSLQGGTGVTGTPAAAGDDDAATSSAPPDSDVATETGGDSDQETVEPTETAEPLDASVGGWVRAWQGEADLLVIGDGYSHLPSQWVQLWAAGLGGQRPVQIHHWGEAADVAFNDPIVLSDTGDAPLTVWSASRAGSTIAAAAQRYDRFVSASTEPDAVLVSMGLSSANEDIPAGLDALVAEVDDEVPVLVMVGPEALYQPGVGDAILSWAQDNNDRVAVVDLRIVAPANPTAEQWARAFQQAVDQG</sequence>
<comment type="caution">
    <text evidence="2">The sequence shown here is derived from an EMBL/GenBank/DDBJ whole genome shotgun (WGS) entry which is preliminary data.</text>
</comment>
<keyword evidence="3" id="KW-1185">Reference proteome</keyword>
<dbReference type="RefSeq" id="WP_141820815.1">
    <property type="nucleotide sequence ID" value="NZ_BAAAIL010000005.1"/>
</dbReference>
<protein>
    <recommendedName>
        <fullName evidence="4">GDSL-like lipase/acylhydrolase family protein</fullName>
    </recommendedName>
</protein>
<evidence type="ECO:0008006" key="4">
    <source>
        <dbReference type="Google" id="ProtNLM"/>
    </source>
</evidence>
<feature type="compositionally biased region" description="Low complexity" evidence="1">
    <location>
        <begin position="44"/>
        <end position="67"/>
    </location>
</feature>
<evidence type="ECO:0000313" key="3">
    <source>
        <dbReference type="Proteomes" id="UP000315133"/>
    </source>
</evidence>
<gene>
    <name evidence="2" type="ORF">FB476_3011</name>
</gene>
<feature type="region of interest" description="Disordered" evidence="1">
    <location>
        <begin position="38"/>
        <end position="90"/>
    </location>
</feature>
<dbReference type="OrthoDB" id="4862646at2"/>
<accession>A0A543K8B1</accession>